<dbReference type="InParanoid" id="A0A804IWS1"/>
<dbReference type="Gramene" id="Ma04_t33420.1">
    <property type="protein sequence ID" value="Ma04_p33420.1"/>
    <property type="gene ID" value="Ma04_g33420"/>
</dbReference>
<protein>
    <submittedName>
        <fullName evidence="1">Uncharacterized protein</fullName>
    </submittedName>
</protein>
<dbReference type="EnsemblPlants" id="Ma04_t33420.1">
    <property type="protein sequence ID" value="Ma04_p33420.1"/>
    <property type="gene ID" value="Ma04_g33420"/>
</dbReference>
<sequence length="88" mass="9933">MCSSFVDSFLSARGVSVAMRRAGLLRVARFARRLERQSLQDTFRIRNLTVWQSVSSLVGTTRCSSNPCKSFELTRQPKTLKLAHGLRS</sequence>
<evidence type="ECO:0000313" key="1">
    <source>
        <dbReference type="EnsemblPlants" id="Ma04_p33420.1"/>
    </source>
</evidence>
<proteinExistence type="predicted"/>
<accession>A0A804IWS1</accession>
<name>A0A804IWS1_MUSAM</name>
<reference evidence="1" key="1">
    <citation type="submission" date="2021-05" db="UniProtKB">
        <authorList>
            <consortium name="EnsemblPlants"/>
        </authorList>
    </citation>
    <scope>IDENTIFICATION</scope>
    <source>
        <strain evidence="1">subsp. malaccensis</strain>
    </source>
</reference>
<dbReference type="Proteomes" id="UP000012960">
    <property type="component" value="Unplaced"/>
</dbReference>
<keyword evidence="2" id="KW-1185">Reference proteome</keyword>
<evidence type="ECO:0000313" key="2">
    <source>
        <dbReference type="Proteomes" id="UP000012960"/>
    </source>
</evidence>
<organism evidence="1 2">
    <name type="scientific">Musa acuminata subsp. malaccensis</name>
    <name type="common">Wild banana</name>
    <name type="synonym">Musa malaccensis</name>
    <dbReference type="NCBI Taxonomy" id="214687"/>
    <lineage>
        <taxon>Eukaryota</taxon>
        <taxon>Viridiplantae</taxon>
        <taxon>Streptophyta</taxon>
        <taxon>Embryophyta</taxon>
        <taxon>Tracheophyta</taxon>
        <taxon>Spermatophyta</taxon>
        <taxon>Magnoliopsida</taxon>
        <taxon>Liliopsida</taxon>
        <taxon>Zingiberales</taxon>
        <taxon>Musaceae</taxon>
        <taxon>Musa</taxon>
    </lineage>
</organism>
<dbReference type="AlphaFoldDB" id="A0A804IWS1"/>